<dbReference type="InterPro" id="IPR001789">
    <property type="entry name" value="Sig_transdc_resp-reg_receiver"/>
</dbReference>
<dbReference type="PANTHER" id="PTHR43280">
    <property type="entry name" value="ARAC-FAMILY TRANSCRIPTIONAL REGULATOR"/>
    <property type="match status" value="1"/>
</dbReference>
<feature type="domain" description="HTH araC/xylS-type" evidence="6">
    <location>
        <begin position="417"/>
        <end position="515"/>
    </location>
</feature>
<sequence length="518" mass="59180">MCRVLLVDDEKMARVGLRSSFDWVRNGFQLVGEASNGQKAMKWIQNQEVDILITDIAMPVMDGLELTRKTRELCPWVKVLLLSCHNNFEYVREGIRLGACDYILKPTLDSDSLKTVLDEMRNKLRKEQEHRKMMEQLKERQQAEKLRAIERTFGKAVCGEHDAFERLKLVLPEAKYRVAAFGLHAVQMTDNDTENMLAEYAEASKQYIEQSFEPLVSAQLRPDLLMAMARADLFRDGALERMVSRIAQASERFSVSVGVSGEYDRFVSIRDAGKEAKRALERTFFSGPASVVLAEALHDDHRAVPSSFDYPALLKQLKESLSIGFQAKSEAVVERIIAHWTPGHRTKEEVIQEAEELLSLLALFKDTDASIMRNIRQISKLNYAGDVAEFVRSIFTGWWIKDDAPQPDRTLHQRIVGQAVGYIEEHYTEPLSLLQVADAVNVSRNYFSEMFKWVTGQNFIDYLIALRMKRAKELLQGSSLKVYEVAEQSGFNDVKHFSKQFKKLVGLSPAEFQGVRRK</sequence>
<dbReference type="InterPro" id="IPR020449">
    <property type="entry name" value="Tscrpt_reg_AraC-type_HTH"/>
</dbReference>
<dbReference type="GO" id="GO:0000160">
    <property type="term" value="P:phosphorelay signal transduction system"/>
    <property type="evidence" value="ECO:0007669"/>
    <property type="project" value="InterPro"/>
</dbReference>
<dbReference type="PROSITE" id="PS50110">
    <property type="entry name" value="RESPONSE_REGULATORY"/>
    <property type="match status" value="1"/>
</dbReference>
<dbReference type="SUPFAM" id="SSF46689">
    <property type="entry name" value="Homeodomain-like"/>
    <property type="match status" value="2"/>
</dbReference>
<dbReference type="AlphaFoldDB" id="A0A9W5RYP1"/>
<keyword evidence="2" id="KW-0238">DNA-binding</keyword>
<gene>
    <name evidence="8" type="ORF">BG53_09210</name>
</gene>
<dbReference type="GO" id="GO:0043565">
    <property type="term" value="F:sequence-specific DNA binding"/>
    <property type="evidence" value="ECO:0007669"/>
    <property type="project" value="InterPro"/>
</dbReference>
<accession>A0A9W5RYP1</accession>
<feature type="modified residue" description="4-aspartylphosphate" evidence="4">
    <location>
        <position position="55"/>
    </location>
</feature>
<comment type="caution">
    <text evidence="8">The sequence shown here is derived from an EMBL/GenBank/DDBJ whole genome shotgun (WGS) entry which is preliminary data.</text>
</comment>
<dbReference type="Gene3D" id="1.10.10.60">
    <property type="entry name" value="Homeodomain-like"/>
    <property type="match status" value="2"/>
</dbReference>
<protein>
    <submittedName>
        <fullName evidence="8">AraC family transcriptional regulator</fullName>
    </submittedName>
</protein>
<dbReference type="PROSITE" id="PS01124">
    <property type="entry name" value="HTH_ARAC_FAMILY_2"/>
    <property type="match status" value="1"/>
</dbReference>
<evidence type="ECO:0000256" key="2">
    <source>
        <dbReference type="ARBA" id="ARBA00023125"/>
    </source>
</evidence>
<evidence type="ECO:0000313" key="9">
    <source>
        <dbReference type="Proteomes" id="UP000053750"/>
    </source>
</evidence>
<dbReference type="PROSITE" id="PS00041">
    <property type="entry name" value="HTH_ARAC_FAMILY_1"/>
    <property type="match status" value="1"/>
</dbReference>
<dbReference type="Gene3D" id="3.40.50.2300">
    <property type="match status" value="1"/>
</dbReference>
<dbReference type="SMART" id="SM00342">
    <property type="entry name" value="HTH_ARAC"/>
    <property type="match status" value="1"/>
</dbReference>
<dbReference type="Proteomes" id="UP000053750">
    <property type="component" value="Unassembled WGS sequence"/>
</dbReference>
<dbReference type="InterPro" id="IPR011006">
    <property type="entry name" value="CheY-like_superfamily"/>
</dbReference>
<dbReference type="CDD" id="cd17536">
    <property type="entry name" value="REC_YesN-like"/>
    <property type="match status" value="1"/>
</dbReference>
<dbReference type="RefSeq" id="WP_036585509.1">
    <property type="nucleotide sequence ID" value="NZ_KK082189.1"/>
</dbReference>
<evidence type="ECO:0000256" key="3">
    <source>
        <dbReference type="ARBA" id="ARBA00023163"/>
    </source>
</evidence>
<dbReference type="InterPro" id="IPR018060">
    <property type="entry name" value="HTH_AraC"/>
</dbReference>
<dbReference type="Pfam" id="PF12833">
    <property type="entry name" value="HTH_18"/>
    <property type="match status" value="1"/>
</dbReference>
<evidence type="ECO:0000256" key="4">
    <source>
        <dbReference type="PROSITE-ProRule" id="PRU00169"/>
    </source>
</evidence>
<keyword evidence="1" id="KW-0805">Transcription regulation</keyword>
<evidence type="ECO:0000259" key="7">
    <source>
        <dbReference type="PROSITE" id="PS50110"/>
    </source>
</evidence>
<dbReference type="PANTHER" id="PTHR43280:SF28">
    <property type="entry name" value="HTH-TYPE TRANSCRIPTIONAL ACTIVATOR RHAS"/>
    <property type="match status" value="1"/>
</dbReference>
<dbReference type="InterPro" id="IPR018062">
    <property type="entry name" value="HTH_AraC-typ_CS"/>
</dbReference>
<dbReference type="SMART" id="SM00448">
    <property type="entry name" value="REC"/>
    <property type="match status" value="1"/>
</dbReference>
<feature type="domain" description="Response regulatory" evidence="7">
    <location>
        <begin position="3"/>
        <end position="120"/>
    </location>
</feature>
<reference evidence="8 9" key="1">
    <citation type="submission" date="2014-02" db="EMBL/GenBank/DDBJ databases">
        <title>Genome sequence of Paenibacillus darwinianus reveals adaptive mechanisms for survival in Antarctic soils.</title>
        <authorList>
            <person name="Dsouza M."/>
            <person name="Taylor M.W."/>
            <person name="Turner S.J."/>
            <person name="Aislabie J."/>
        </authorList>
    </citation>
    <scope>NUCLEOTIDE SEQUENCE [LARGE SCALE GENOMIC DNA]</scope>
    <source>
        <strain evidence="8 9">CE1</strain>
    </source>
</reference>
<dbReference type="InterPro" id="IPR009057">
    <property type="entry name" value="Homeodomain-like_sf"/>
</dbReference>
<dbReference type="EMBL" id="JFHU01000238">
    <property type="protein sequence ID" value="EXX85211.1"/>
    <property type="molecule type" value="Genomic_DNA"/>
</dbReference>
<evidence type="ECO:0000259" key="6">
    <source>
        <dbReference type="PROSITE" id="PS01124"/>
    </source>
</evidence>
<keyword evidence="3" id="KW-0804">Transcription</keyword>
<keyword evidence="4" id="KW-0597">Phosphoprotein</keyword>
<dbReference type="PRINTS" id="PR00032">
    <property type="entry name" value="HTHARAC"/>
</dbReference>
<keyword evidence="5" id="KW-0175">Coiled coil</keyword>
<evidence type="ECO:0000256" key="5">
    <source>
        <dbReference type="SAM" id="Coils"/>
    </source>
</evidence>
<evidence type="ECO:0000256" key="1">
    <source>
        <dbReference type="ARBA" id="ARBA00023015"/>
    </source>
</evidence>
<proteinExistence type="predicted"/>
<feature type="coiled-coil region" evidence="5">
    <location>
        <begin position="110"/>
        <end position="146"/>
    </location>
</feature>
<name>A0A9W5RYP1_9BACL</name>
<organism evidence="8 9">
    <name type="scientific">Paenibacillus darwinianus</name>
    <dbReference type="NCBI Taxonomy" id="1380763"/>
    <lineage>
        <taxon>Bacteria</taxon>
        <taxon>Bacillati</taxon>
        <taxon>Bacillota</taxon>
        <taxon>Bacilli</taxon>
        <taxon>Bacillales</taxon>
        <taxon>Paenibacillaceae</taxon>
        <taxon>Paenibacillus</taxon>
    </lineage>
</organism>
<evidence type="ECO:0000313" key="8">
    <source>
        <dbReference type="EMBL" id="EXX85211.1"/>
    </source>
</evidence>
<dbReference type="GO" id="GO:0003700">
    <property type="term" value="F:DNA-binding transcription factor activity"/>
    <property type="evidence" value="ECO:0007669"/>
    <property type="project" value="InterPro"/>
</dbReference>
<dbReference type="SUPFAM" id="SSF52172">
    <property type="entry name" value="CheY-like"/>
    <property type="match status" value="1"/>
</dbReference>
<dbReference type="Pfam" id="PF00072">
    <property type="entry name" value="Response_reg"/>
    <property type="match status" value="1"/>
</dbReference>
<keyword evidence="9" id="KW-1185">Reference proteome</keyword>